<dbReference type="Gene3D" id="3.30.60.30">
    <property type="match status" value="1"/>
</dbReference>
<dbReference type="PROSITE" id="PS00282">
    <property type="entry name" value="KAZAL_1"/>
    <property type="match status" value="1"/>
</dbReference>
<dbReference type="KEGG" id="csl:COCSUDRAFT_83602"/>
<dbReference type="PANTHER" id="PTHR21131:SF0">
    <property type="entry name" value="GEO10195P1-RELATED"/>
    <property type="match status" value="1"/>
</dbReference>
<dbReference type="PANTHER" id="PTHR21131">
    <property type="entry name" value="SERINE-TYPE ENDOPEPTIDASE INHIBITOR"/>
    <property type="match status" value="1"/>
</dbReference>
<gene>
    <name evidence="2" type="ORF">COCSUDRAFT_83602</name>
</gene>
<dbReference type="SMART" id="SM00280">
    <property type="entry name" value="KAZAL"/>
    <property type="match status" value="1"/>
</dbReference>
<dbReference type="InterPro" id="IPR002350">
    <property type="entry name" value="Kazal_dom"/>
</dbReference>
<comment type="caution">
    <text evidence="2">The sequence shown here is derived from an EMBL/GenBank/DDBJ whole genome shotgun (WGS) entry which is preliminary data.</text>
</comment>
<dbReference type="CDD" id="cd00104">
    <property type="entry name" value="KAZAL_FS"/>
    <property type="match status" value="1"/>
</dbReference>
<dbReference type="InterPro" id="IPR053265">
    <property type="entry name" value="Serpin"/>
</dbReference>
<accession>I0YJP4</accession>
<evidence type="ECO:0000313" key="3">
    <source>
        <dbReference type="Proteomes" id="UP000007264"/>
    </source>
</evidence>
<dbReference type="RefSeq" id="XP_005643157.1">
    <property type="nucleotide sequence ID" value="XM_005643100.1"/>
</dbReference>
<dbReference type="PROSITE" id="PS51465">
    <property type="entry name" value="KAZAL_2"/>
    <property type="match status" value="1"/>
</dbReference>
<reference evidence="2 3" key="1">
    <citation type="journal article" date="2012" name="Genome Biol.">
        <title>The genome of the polar eukaryotic microalga coccomyxa subellipsoidea reveals traits of cold adaptation.</title>
        <authorList>
            <person name="Blanc G."/>
            <person name="Agarkova I."/>
            <person name="Grimwood J."/>
            <person name="Kuo A."/>
            <person name="Brueggeman A."/>
            <person name="Dunigan D."/>
            <person name="Gurnon J."/>
            <person name="Ladunga I."/>
            <person name="Lindquist E."/>
            <person name="Lucas S."/>
            <person name="Pangilinan J."/>
            <person name="Proschold T."/>
            <person name="Salamov A."/>
            <person name="Schmutz J."/>
            <person name="Weeks D."/>
            <person name="Yamada T."/>
            <person name="Claverie J.M."/>
            <person name="Grigoriev I."/>
            <person name="Van Etten J."/>
            <person name="Lomsadze A."/>
            <person name="Borodovsky M."/>
        </authorList>
    </citation>
    <scope>NUCLEOTIDE SEQUENCE [LARGE SCALE GENOMIC DNA]</scope>
    <source>
        <strain evidence="2 3">C-169</strain>
    </source>
</reference>
<sequence length="62" mass="6717">GCTCTFIYLPVCGEDGKTYGNKCSAECANITIAYEGMCQEGEPHLGIALLVLANHFLEKLYV</sequence>
<dbReference type="Pfam" id="PF00050">
    <property type="entry name" value="Kazal_1"/>
    <property type="match status" value="1"/>
</dbReference>
<dbReference type="EMBL" id="AGSI01000023">
    <property type="protein sequence ID" value="EIE18613.1"/>
    <property type="molecule type" value="Genomic_DNA"/>
</dbReference>
<dbReference type="GeneID" id="17036402"/>
<dbReference type="SUPFAM" id="SSF100895">
    <property type="entry name" value="Kazal-type serine protease inhibitors"/>
    <property type="match status" value="1"/>
</dbReference>
<organism evidence="2 3">
    <name type="scientific">Coccomyxa subellipsoidea (strain C-169)</name>
    <name type="common">Green microalga</name>
    <dbReference type="NCBI Taxonomy" id="574566"/>
    <lineage>
        <taxon>Eukaryota</taxon>
        <taxon>Viridiplantae</taxon>
        <taxon>Chlorophyta</taxon>
        <taxon>core chlorophytes</taxon>
        <taxon>Trebouxiophyceae</taxon>
        <taxon>Trebouxiophyceae incertae sedis</taxon>
        <taxon>Coccomyxaceae</taxon>
        <taxon>Coccomyxa</taxon>
        <taxon>Coccomyxa subellipsoidea</taxon>
    </lineage>
</organism>
<dbReference type="GO" id="GO:0005615">
    <property type="term" value="C:extracellular space"/>
    <property type="evidence" value="ECO:0007669"/>
    <property type="project" value="TreeGrafter"/>
</dbReference>
<keyword evidence="3" id="KW-1185">Reference proteome</keyword>
<feature type="domain" description="Kazal-like" evidence="1">
    <location>
        <begin position="1"/>
        <end position="40"/>
    </location>
</feature>
<protein>
    <recommendedName>
        <fullName evidence="1">Kazal-like domain-containing protein</fullName>
    </recommendedName>
</protein>
<dbReference type="InterPro" id="IPR036058">
    <property type="entry name" value="Kazal_dom_sf"/>
</dbReference>
<evidence type="ECO:0000259" key="1">
    <source>
        <dbReference type="PROSITE" id="PS51465"/>
    </source>
</evidence>
<dbReference type="Proteomes" id="UP000007264">
    <property type="component" value="Unassembled WGS sequence"/>
</dbReference>
<feature type="non-terminal residue" evidence="2">
    <location>
        <position position="1"/>
    </location>
</feature>
<evidence type="ECO:0000313" key="2">
    <source>
        <dbReference type="EMBL" id="EIE18613.1"/>
    </source>
</evidence>
<proteinExistence type="predicted"/>
<name>I0YJP4_COCSC</name>
<dbReference type="AlphaFoldDB" id="I0YJP4"/>
<dbReference type="OrthoDB" id="544930at2759"/>